<evidence type="ECO:0000256" key="2">
    <source>
        <dbReference type="ARBA" id="ARBA00009773"/>
    </source>
</evidence>
<feature type="transmembrane region" description="Helical" evidence="6">
    <location>
        <begin position="12"/>
        <end position="43"/>
    </location>
</feature>
<dbReference type="Proteomes" id="UP000541426">
    <property type="component" value="Unassembled WGS sequence"/>
</dbReference>
<dbReference type="Pfam" id="PF01594">
    <property type="entry name" value="AI-2E_transport"/>
    <property type="match status" value="1"/>
</dbReference>
<dbReference type="RefSeq" id="WP_183965395.1">
    <property type="nucleotide sequence ID" value="NZ_BAABBZ010000018.1"/>
</dbReference>
<feature type="transmembrane region" description="Helical" evidence="6">
    <location>
        <begin position="230"/>
        <end position="259"/>
    </location>
</feature>
<feature type="transmembrane region" description="Helical" evidence="6">
    <location>
        <begin position="198"/>
        <end position="224"/>
    </location>
</feature>
<keyword evidence="8" id="KW-1185">Reference proteome</keyword>
<reference evidence="7 8" key="1">
    <citation type="submission" date="2020-08" db="EMBL/GenBank/DDBJ databases">
        <title>Genomic Encyclopedia of Type Strains, Phase IV (KMG-IV): sequencing the most valuable type-strain genomes for metagenomic binning, comparative biology and taxonomic classification.</title>
        <authorList>
            <person name="Goeker M."/>
        </authorList>
    </citation>
    <scope>NUCLEOTIDE SEQUENCE [LARGE SCALE GENOMIC DNA]</scope>
    <source>
        <strain evidence="7 8">DSM 102235</strain>
    </source>
</reference>
<protein>
    <submittedName>
        <fullName evidence="7">Putative PurR-regulated permease PerM</fullName>
    </submittedName>
</protein>
<accession>A0A7W6GRS5</accession>
<feature type="transmembrane region" description="Helical" evidence="6">
    <location>
        <begin position="148"/>
        <end position="167"/>
    </location>
</feature>
<evidence type="ECO:0000256" key="1">
    <source>
        <dbReference type="ARBA" id="ARBA00004141"/>
    </source>
</evidence>
<evidence type="ECO:0000256" key="4">
    <source>
        <dbReference type="ARBA" id="ARBA00022989"/>
    </source>
</evidence>
<evidence type="ECO:0000256" key="6">
    <source>
        <dbReference type="SAM" id="Phobius"/>
    </source>
</evidence>
<evidence type="ECO:0000313" key="8">
    <source>
        <dbReference type="Proteomes" id="UP000541426"/>
    </source>
</evidence>
<keyword evidence="3 6" id="KW-0812">Transmembrane</keyword>
<proteinExistence type="inferred from homology"/>
<evidence type="ECO:0000256" key="5">
    <source>
        <dbReference type="ARBA" id="ARBA00023136"/>
    </source>
</evidence>
<keyword evidence="4 6" id="KW-1133">Transmembrane helix</keyword>
<evidence type="ECO:0000313" key="7">
    <source>
        <dbReference type="EMBL" id="MBB3985651.1"/>
    </source>
</evidence>
<dbReference type="InterPro" id="IPR002549">
    <property type="entry name" value="AI-2E-like"/>
</dbReference>
<dbReference type="AlphaFoldDB" id="A0A7W6GRS5"/>
<comment type="similarity">
    <text evidence="2">Belongs to the autoinducer-2 exporter (AI-2E) (TC 2.A.86) family.</text>
</comment>
<sequence length="358" mass="38772">MALPVRQQLKYWGIAFAIFAVVLWFLGDVLLPFVLGSAIAYALDPVADRLEKWGFSRAAATATITIACIVLFIVVLLPAARMLVDQLTQLFSIAPELFLDLRAFLTEKFPTLMSEGGALHSALASIGDTIKQKGGTVVETALTSVGSLLNILMLFLIVPVVTVYMLLDWDRMTAKVDDLVPLDHKETIRHLAREIDGVLAGFIRGMGSVMVILGTYYAVLLWLVGLQFGLVVGVAAGMLTFIPYVGAIVGGGLAIGLALFQFWGEWWWIVAVWAIFQSGQFLEGNVITPRLVGDSVGLHPVWLLLALSVFGALFGFIGLLVAVPLAAALGVIVRFLGQQYKGSKLYLGYSAERDGVEK</sequence>
<organism evidence="7 8">
    <name type="scientific">Sagittula marina</name>
    <dbReference type="NCBI Taxonomy" id="943940"/>
    <lineage>
        <taxon>Bacteria</taxon>
        <taxon>Pseudomonadati</taxon>
        <taxon>Pseudomonadota</taxon>
        <taxon>Alphaproteobacteria</taxon>
        <taxon>Rhodobacterales</taxon>
        <taxon>Roseobacteraceae</taxon>
        <taxon>Sagittula</taxon>
    </lineage>
</organism>
<dbReference type="PANTHER" id="PTHR21716:SF64">
    <property type="entry name" value="AI-2 TRANSPORT PROTEIN TQSA"/>
    <property type="match status" value="1"/>
</dbReference>
<feature type="transmembrane region" description="Helical" evidence="6">
    <location>
        <begin position="55"/>
        <end position="80"/>
    </location>
</feature>
<dbReference type="GO" id="GO:0016020">
    <property type="term" value="C:membrane"/>
    <property type="evidence" value="ECO:0007669"/>
    <property type="project" value="UniProtKB-SubCell"/>
</dbReference>
<dbReference type="EMBL" id="JACIEJ010000004">
    <property type="protein sequence ID" value="MBB3985651.1"/>
    <property type="molecule type" value="Genomic_DNA"/>
</dbReference>
<gene>
    <name evidence="7" type="ORF">GGQ68_001984</name>
</gene>
<dbReference type="GO" id="GO:0055085">
    <property type="term" value="P:transmembrane transport"/>
    <property type="evidence" value="ECO:0007669"/>
    <property type="project" value="TreeGrafter"/>
</dbReference>
<comment type="caution">
    <text evidence="7">The sequence shown here is derived from an EMBL/GenBank/DDBJ whole genome shotgun (WGS) entry which is preliminary data.</text>
</comment>
<dbReference type="PANTHER" id="PTHR21716">
    <property type="entry name" value="TRANSMEMBRANE PROTEIN"/>
    <property type="match status" value="1"/>
</dbReference>
<keyword evidence="5 6" id="KW-0472">Membrane</keyword>
<name>A0A7W6GRS5_9RHOB</name>
<evidence type="ECO:0000256" key="3">
    <source>
        <dbReference type="ARBA" id="ARBA00022692"/>
    </source>
</evidence>
<feature type="transmembrane region" description="Helical" evidence="6">
    <location>
        <begin position="302"/>
        <end position="335"/>
    </location>
</feature>
<comment type="subcellular location">
    <subcellularLocation>
        <location evidence="1">Membrane</location>
        <topology evidence="1">Multi-pass membrane protein</topology>
    </subcellularLocation>
</comment>